<dbReference type="KEGG" id="tav:G4V39_10925"/>
<protein>
    <submittedName>
        <fullName evidence="1">Uncharacterized protein</fullName>
    </submittedName>
</protein>
<name>A0A6G7PYI9_9BACT</name>
<dbReference type="RefSeq" id="WP_166032974.1">
    <property type="nucleotide sequence ID" value="NZ_CP048877.1"/>
</dbReference>
<dbReference type="Gene3D" id="1.20.120.1490">
    <property type="match status" value="1"/>
</dbReference>
<dbReference type="Proteomes" id="UP000502179">
    <property type="component" value="Chromosome"/>
</dbReference>
<proteinExistence type="predicted"/>
<reference evidence="1 2" key="1">
    <citation type="submission" date="2020-02" db="EMBL/GenBank/DDBJ databases">
        <title>Genome analysis of Thermosulfuriphilus ammonigenes ST65T, an anaerobic thermophilic chemolithoautotrophic bacterium isolated from a deep-sea hydrothermal vent.</title>
        <authorList>
            <person name="Slobodkina G."/>
            <person name="Allioux M."/>
            <person name="Merkel A."/>
            <person name="Alain K."/>
            <person name="Jebbar M."/>
            <person name="Slobodkin A."/>
        </authorList>
    </citation>
    <scope>NUCLEOTIDE SEQUENCE [LARGE SCALE GENOMIC DNA]</scope>
    <source>
        <strain evidence="1 2">ST65</strain>
    </source>
</reference>
<accession>A0A6G7PYI9</accession>
<dbReference type="AlphaFoldDB" id="A0A6G7PYI9"/>
<sequence length="171" mass="19557">MRRKSLIIFLMMFVTVSLITVNPTKAIKEEEKPCLLGSCWKELGVTQLGRMGCPTPALFIQNTLKELNSYIELANELGLTSEQLEKLEKLRHDFQIEMVRNRAELQVVTLELIEQMMKERPGKKPLQEKVSRIEELCWATLKDAAKAVFTARSLLTPEQRAKAIEIAAKEE</sequence>
<keyword evidence="2" id="KW-1185">Reference proteome</keyword>
<organism evidence="1 2">
    <name type="scientific">Thermosulfuriphilus ammonigenes</name>
    <dbReference type="NCBI Taxonomy" id="1936021"/>
    <lineage>
        <taxon>Bacteria</taxon>
        <taxon>Pseudomonadati</taxon>
        <taxon>Thermodesulfobacteriota</taxon>
        <taxon>Thermodesulfobacteria</taxon>
        <taxon>Thermodesulfobacteriales</taxon>
        <taxon>Thermodesulfobacteriaceae</taxon>
        <taxon>Thermosulfuriphilus</taxon>
    </lineage>
</organism>
<gene>
    <name evidence="1" type="ORF">G4V39_10925</name>
</gene>
<evidence type="ECO:0000313" key="2">
    <source>
        <dbReference type="Proteomes" id="UP000502179"/>
    </source>
</evidence>
<dbReference type="EMBL" id="CP048877">
    <property type="protein sequence ID" value="QIJ72759.1"/>
    <property type="molecule type" value="Genomic_DNA"/>
</dbReference>
<evidence type="ECO:0000313" key="1">
    <source>
        <dbReference type="EMBL" id="QIJ72759.1"/>
    </source>
</evidence>